<evidence type="ECO:0000313" key="2">
    <source>
        <dbReference type="Proteomes" id="UP000320806"/>
    </source>
</evidence>
<accession>A0A542EJ86</accession>
<comment type="caution">
    <text evidence="1">The sequence shown here is derived from an EMBL/GenBank/DDBJ whole genome shotgun (WGS) entry which is preliminary data.</text>
</comment>
<organism evidence="1 2">
    <name type="scientific">Yimella lutea</name>
    <dbReference type="NCBI Taxonomy" id="587872"/>
    <lineage>
        <taxon>Bacteria</taxon>
        <taxon>Bacillati</taxon>
        <taxon>Actinomycetota</taxon>
        <taxon>Actinomycetes</taxon>
        <taxon>Micrococcales</taxon>
        <taxon>Dermacoccaceae</taxon>
        <taxon>Yimella</taxon>
    </lineage>
</organism>
<evidence type="ECO:0000313" key="1">
    <source>
        <dbReference type="EMBL" id="TQJ15395.1"/>
    </source>
</evidence>
<dbReference type="AlphaFoldDB" id="A0A542EJ86"/>
<proteinExistence type="predicted"/>
<reference evidence="1 2" key="1">
    <citation type="submission" date="2019-06" db="EMBL/GenBank/DDBJ databases">
        <title>Sequencing the genomes of 1000 actinobacteria strains.</title>
        <authorList>
            <person name="Klenk H.-P."/>
        </authorList>
    </citation>
    <scope>NUCLEOTIDE SEQUENCE [LARGE SCALE GENOMIC DNA]</scope>
    <source>
        <strain evidence="1 2">DSM 19828</strain>
    </source>
</reference>
<sequence length="194" mass="21886">MAQAFVRKGKKFVGVLDRIERSVVIDLLDQTRELVAPEETEKTGDPFTDLVAGLGDEYDPREVAGRDPVVRRILPDGHRDDPEASAEFRAATERNLREQKTRKLTAAIDLLSGVCERESRIELTEGDAVTLMMALADVRLALGERLGLRTDEDSLKLHADLNSEQALEEPRLTLMYYYEFLTWLQETISLALVN</sequence>
<dbReference type="Proteomes" id="UP000320806">
    <property type="component" value="Unassembled WGS sequence"/>
</dbReference>
<dbReference type="InterPro" id="IPR018561">
    <property type="entry name" value="AosR"/>
</dbReference>
<name>A0A542EJ86_9MICO</name>
<gene>
    <name evidence="1" type="ORF">FB459_2945</name>
</gene>
<dbReference type="Pfam" id="PF09438">
    <property type="entry name" value="DUF2017"/>
    <property type="match status" value="1"/>
</dbReference>
<dbReference type="EMBL" id="VFMO01000001">
    <property type="protein sequence ID" value="TQJ15395.1"/>
    <property type="molecule type" value="Genomic_DNA"/>
</dbReference>
<dbReference type="OrthoDB" id="3268479at2"/>
<keyword evidence="2" id="KW-1185">Reference proteome</keyword>
<protein>
    <submittedName>
        <fullName evidence="1">Uncharacterized protein DUF2017</fullName>
    </submittedName>
</protein>
<dbReference type="RefSeq" id="WP_141928979.1">
    <property type="nucleotide sequence ID" value="NZ_BAABCI010000013.1"/>
</dbReference>